<dbReference type="OrthoDB" id="1375010at2"/>
<protein>
    <submittedName>
        <fullName evidence="1">Uncharacterized protein</fullName>
    </submittedName>
</protein>
<evidence type="ECO:0000313" key="2">
    <source>
        <dbReference type="Proteomes" id="UP000319700"/>
    </source>
</evidence>
<sequence length="103" mass="12209">MNTKQQVIENLKKWFNKTNVISYEERIPLNCRDKELKELRDGKTKEVYVVSFKTKSTNLEYDENGKIISFFEGMYCFAYFDAETLELLYIMKKAGFIESDGSY</sequence>
<reference evidence="1 2" key="1">
    <citation type="journal article" date="2019" name="Environ. Microbiol.">
        <title>Species interactions and distinct microbial communities in high Arctic permafrost affected cryosols are associated with the CH4 and CO2 gas fluxes.</title>
        <authorList>
            <person name="Altshuler I."/>
            <person name="Hamel J."/>
            <person name="Turney S."/>
            <person name="Magnuson E."/>
            <person name="Levesque R."/>
            <person name="Greer C."/>
            <person name="Whyte L.G."/>
        </authorList>
    </citation>
    <scope>NUCLEOTIDE SEQUENCE [LARGE SCALE GENOMIC DNA]</scope>
    <source>
        <strain evidence="1 2">42</strain>
    </source>
</reference>
<dbReference type="Proteomes" id="UP000319700">
    <property type="component" value="Unassembled WGS sequence"/>
</dbReference>
<name>A0A502F0N6_9FLAO</name>
<keyword evidence="2" id="KW-1185">Reference proteome</keyword>
<dbReference type="AlphaFoldDB" id="A0A502F0N6"/>
<dbReference type="RefSeq" id="WP_140505076.1">
    <property type="nucleotide sequence ID" value="NZ_RCZH01000004.1"/>
</dbReference>
<accession>A0A502F0N6</accession>
<organism evidence="1 2">
    <name type="scientific">Flavobacterium pectinovorum</name>
    <dbReference type="NCBI Taxonomy" id="29533"/>
    <lineage>
        <taxon>Bacteria</taxon>
        <taxon>Pseudomonadati</taxon>
        <taxon>Bacteroidota</taxon>
        <taxon>Flavobacteriia</taxon>
        <taxon>Flavobacteriales</taxon>
        <taxon>Flavobacteriaceae</taxon>
        <taxon>Flavobacterium</taxon>
    </lineage>
</organism>
<gene>
    <name evidence="1" type="ORF">EAH81_06615</name>
</gene>
<dbReference type="EMBL" id="RCZH01000004">
    <property type="protein sequence ID" value="TPG41991.1"/>
    <property type="molecule type" value="Genomic_DNA"/>
</dbReference>
<comment type="caution">
    <text evidence="1">The sequence shown here is derived from an EMBL/GenBank/DDBJ whole genome shotgun (WGS) entry which is preliminary data.</text>
</comment>
<evidence type="ECO:0000313" key="1">
    <source>
        <dbReference type="EMBL" id="TPG41991.1"/>
    </source>
</evidence>
<proteinExistence type="predicted"/>